<dbReference type="OrthoDB" id="3225049at2"/>
<protein>
    <submittedName>
        <fullName evidence="2">Putative aldouronate transport system substrate-binding protein</fullName>
    </submittedName>
</protein>
<evidence type="ECO:0000256" key="1">
    <source>
        <dbReference type="ARBA" id="ARBA00022729"/>
    </source>
</evidence>
<dbReference type="SUPFAM" id="SSF53850">
    <property type="entry name" value="Periplasmic binding protein-like II"/>
    <property type="match status" value="1"/>
</dbReference>
<accession>A0A438MDP2</accession>
<dbReference type="InterPro" id="IPR050490">
    <property type="entry name" value="Bact_solute-bd_prot1"/>
</dbReference>
<dbReference type="EMBL" id="SAUN01000001">
    <property type="protein sequence ID" value="RVX43807.1"/>
    <property type="molecule type" value="Genomic_DNA"/>
</dbReference>
<dbReference type="PANTHER" id="PTHR43649">
    <property type="entry name" value="ARABINOSE-BINDING PROTEIN-RELATED"/>
    <property type="match status" value="1"/>
</dbReference>
<proteinExistence type="predicted"/>
<dbReference type="PANTHER" id="PTHR43649:SF33">
    <property type="entry name" value="POLYGALACTURONAN_RHAMNOGALACTURONAN-BINDING PROTEIN YTCQ"/>
    <property type="match status" value="1"/>
</dbReference>
<dbReference type="Proteomes" id="UP000284824">
    <property type="component" value="Unassembled WGS sequence"/>
</dbReference>
<dbReference type="Gene3D" id="3.40.190.10">
    <property type="entry name" value="Periplasmic binding protein-like II"/>
    <property type="match status" value="2"/>
</dbReference>
<evidence type="ECO:0000313" key="3">
    <source>
        <dbReference type="Proteomes" id="UP000284824"/>
    </source>
</evidence>
<name>A0A438MDP2_9ACTN</name>
<keyword evidence="3" id="KW-1185">Reference proteome</keyword>
<dbReference type="RefSeq" id="WP_127935678.1">
    <property type="nucleotide sequence ID" value="NZ_SAUN01000001.1"/>
</dbReference>
<sequence length="532" mass="59071">MTTPPVLSRRAFVVAAGLTAIAGCSGKSSTSDPNTLRILVNKHPLTKPMNTMEWTKQLEKIAGVKIQWQEISADWDQKKSTMLAAGDVPDLIVGTNAITNSDMGTYRTLFENLADDLDALPNVKALFAAKPELKSMATLTTGEVYAIPGYKRFWPKTVTHQYINKQWLDRLGLDVPTTWDELYTVLVAFKEEDANGNGDKNDEIPMDWSPVGTSGFGYFQPSVLLGSLGLPIAGGGGQGYFLEDGKVGNFLVDERYKRVIEFLHRCYAAGLVSKNVMTQDYSAYQAVGRGSGDVAKVGFSWGWTASDRFGSQLADQYVAMAPLLADAGQTTPVAWSYDSNSENFPSNQIVMSAKASNKQAALKVINAFYDKEMSLQVLWGDLGRYVKKVSDNEYEVLPPGDSKTDPSTWKWTVTIADAGPTWIRDDIEVKLPTDLDEAVEQTKPLQKALANMDPAKDVYPFQFIQMTPEDTNQLALNNTTIANTTMTKFAEWITKGGIKDQWDKYVQQVQNGGLQKNIDVYQRYYDEYMKTR</sequence>
<evidence type="ECO:0000313" key="2">
    <source>
        <dbReference type="EMBL" id="RVX43807.1"/>
    </source>
</evidence>
<gene>
    <name evidence="2" type="ORF">EDD27_6507</name>
</gene>
<keyword evidence="1" id="KW-0732">Signal</keyword>
<reference evidence="2 3" key="1">
    <citation type="submission" date="2019-01" db="EMBL/GenBank/DDBJ databases">
        <title>Sequencing the genomes of 1000 actinobacteria strains.</title>
        <authorList>
            <person name="Klenk H.-P."/>
        </authorList>
    </citation>
    <scope>NUCLEOTIDE SEQUENCE [LARGE SCALE GENOMIC DNA]</scope>
    <source>
        <strain evidence="2 3">DSM 43925</strain>
    </source>
</reference>
<organism evidence="2 3">
    <name type="scientific">Nonomuraea polychroma</name>
    <dbReference type="NCBI Taxonomy" id="46176"/>
    <lineage>
        <taxon>Bacteria</taxon>
        <taxon>Bacillati</taxon>
        <taxon>Actinomycetota</taxon>
        <taxon>Actinomycetes</taxon>
        <taxon>Streptosporangiales</taxon>
        <taxon>Streptosporangiaceae</taxon>
        <taxon>Nonomuraea</taxon>
    </lineage>
</organism>
<dbReference type="AlphaFoldDB" id="A0A438MDP2"/>
<comment type="caution">
    <text evidence="2">The sequence shown here is derived from an EMBL/GenBank/DDBJ whole genome shotgun (WGS) entry which is preliminary data.</text>
</comment>